<feature type="transmembrane region" description="Helical" evidence="1">
    <location>
        <begin position="82"/>
        <end position="100"/>
    </location>
</feature>
<reference evidence="2" key="1">
    <citation type="journal article" date="2022" name="Res Sq">
        <title>Evolution of multicellular longitudinally dividing oral cavity symbionts (Neisseriaceae).</title>
        <authorList>
            <person name="Nyongesa S."/>
            <person name="Weber P."/>
            <person name="Bernet E."/>
            <person name="Pullido F."/>
            <person name="Nieckarz M."/>
            <person name="Delaby M."/>
            <person name="Nieves C."/>
            <person name="Viehboeck T."/>
            <person name="Krause N."/>
            <person name="Rivera-Millot A."/>
            <person name="Nakamura A."/>
            <person name="Vischer N."/>
            <person name="VanNieuwenhze M."/>
            <person name="Brun Y."/>
            <person name="Cava F."/>
            <person name="Bulgheresi S."/>
            <person name="Veyrier F."/>
        </authorList>
    </citation>
    <scope>NUCLEOTIDE SEQUENCE</scope>
    <source>
        <strain evidence="2">17694</strain>
    </source>
</reference>
<name>A0A8T9MTY8_9NEIS</name>
<evidence type="ECO:0000256" key="1">
    <source>
        <dbReference type="SAM" id="Phobius"/>
    </source>
</evidence>
<keyword evidence="1" id="KW-0812">Transmembrane</keyword>
<keyword evidence="1" id="KW-0472">Membrane</keyword>
<organism evidence="2 3">
    <name type="scientific">Conchiformibius kuhniae</name>
    <dbReference type="NCBI Taxonomy" id="211502"/>
    <lineage>
        <taxon>Bacteria</taxon>
        <taxon>Pseudomonadati</taxon>
        <taxon>Pseudomonadota</taxon>
        <taxon>Betaproteobacteria</taxon>
        <taxon>Neisseriales</taxon>
        <taxon>Neisseriaceae</taxon>
        <taxon>Conchiformibius</taxon>
    </lineage>
</organism>
<evidence type="ECO:0000313" key="2">
    <source>
        <dbReference type="EMBL" id="UOP05350.2"/>
    </source>
</evidence>
<keyword evidence="3" id="KW-1185">Reference proteome</keyword>
<keyword evidence="1" id="KW-1133">Transmembrane helix</keyword>
<dbReference type="KEGG" id="ckh:LVJ77_03910"/>
<sequence>MITVRFHGCLKSYGSRFDLHADTPAEALRALFLQIDGLRQMVADGHFLVRFNGAVLSADEAEHRFRQPAAGELHLVPRTAGAGRAGQIVAGVVLIAFAWWNPFGWAAGGALLTGITSAGIGLVAGGVAQMLARPPKAVERTGVAASRNSAFSNLDNTAGQGQPVPLAYGLVYCGSRVVSQGIETRRTGADAPAADNPTAREVNIRKTFVRGTAALAPNGQPYRTDFDNDSVRARNYTAVLIEKG</sequence>
<reference evidence="2" key="2">
    <citation type="submission" date="2024-09" db="EMBL/GenBank/DDBJ databases">
        <authorList>
            <person name="Veyrier F.J."/>
        </authorList>
    </citation>
    <scope>NUCLEOTIDE SEQUENCE</scope>
    <source>
        <strain evidence="2">17694</strain>
    </source>
</reference>
<gene>
    <name evidence="2" type="ORF">LVJ77_03910</name>
</gene>
<dbReference type="RefSeq" id="WP_027008562.1">
    <property type="nucleotide sequence ID" value="NZ_CP091521.1"/>
</dbReference>
<dbReference type="EMBL" id="CP091521">
    <property type="protein sequence ID" value="UOP05350.2"/>
    <property type="molecule type" value="Genomic_DNA"/>
</dbReference>
<accession>A0A8T9MTY8</accession>
<evidence type="ECO:0000313" key="3">
    <source>
        <dbReference type="Proteomes" id="UP000831534"/>
    </source>
</evidence>
<proteinExistence type="predicted"/>
<dbReference type="Proteomes" id="UP000831534">
    <property type="component" value="Chromosome"/>
</dbReference>
<feature type="transmembrane region" description="Helical" evidence="1">
    <location>
        <begin position="106"/>
        <end position="128"/>
    </location>
</feature>
<dbReference type="AlphaFoldDB" id="A0A8T9MTY8"/>
<protein>
    <submittedName>
        <fullName evidence="2">Tail assembly protein</fullName>
    </submittedName>
</protein>